<accession>A0ABY7TTQ1</accession>
<dbReference type="RefSeq" id="WP_273617020.1">
    <property type="nucleotide sequence ID" value="NZ_CP117417.1"/>
</dbReference>
<sequence length="83" mass="9101">MIGARAEKILMETDALPLLFNNVRRGPAWVCLFEDTVDEEAQGLVRLDLLCPIPPIGIRVLTRPSARHAPNIRALRDSLLGGG</sequence>
<keyword evidence="2" id="KW-1185">Reference proteome</keyword>
<gene>
    <name evidence="1" type="ORF">PQ457_11745</name>
</gene>
<reference evidence="1 2" key="1">
    <citation type="submission" date="2023-02" db="EMBL/GenBank/DDBJ databases">
        <title>Genome sequence of Novosphingobium humi KACC 19094.</title>
        <authorList>
            <person name="Kim S."/>
            <person name="Heo J."/>
            <person name="Kwon S.-W."/>
        </authorList>
    </citation>
    <scope>NUCLEOTIDE SEQUENCE [LARGE SCALE GENOMIC DNA]</scope>
    <source>
        <strain evidence="1 2">KACC 19094</strain>
    </source>
</reference>
<organism evidence="1 2">
    <name type="scientific">Novosphingobium humi</name>
    <dbReference type="NCBI Taxonomy" id="2282397"/>
    <lineage>
        <taxon>Bacteria</taxon>
        <taxon>Pseudomonadati</taxon>
        <taxon>Pseudomonadota</taxon>
        <taxon>Alphaproteobacteria</taxon>
        <taxon>Sphingomonadales</taxon>
        <taxon>Sphingomonadaceae</taxon>
        <taxon>Novosphingobium</taxon>
    </lineage>
</organism>
<dbReference type="SUPFAM" id="SSF53850">
    <property type="entry name" value="Periplasmic binding protein-like II"/>
    <property type="match status" value="1"/>
</dbReference>
<dbReference type="EMBL" id="CP117417">
    <property type="protein sequence ID" value="WCT76606.1"/>
    <property type="molecule type" value="Genomic_DNA"/>
</dbReference>
<dbReference type="Proteomes" id="UP001218231">
    <property type="component" value="Chromosome"/>
</dbReference>
<name>A0ABY7TTQ1_9SPHN</name>
<evidence type="ECO:0000313" key="2">
    <source>
        <dbReference type="Proteomes" id="UP001218231"/>
    </source>
</evidence>
<proteinExistence type="predicted"/>
<evidence type="ECO:0000313" key="1">
    <source>
        <dbReference type="EMBL" id="WCT76606.1"/>
    </source>
</evidence>
<protein>
    <submittedName>
        <fullName evidence="1">Uncharacterized protein</fullName>
    </submittedName>
</protein>